<keyword evidence="2" id="KW-1185">Reference proteome</keyword>
<dbReference type="Proteomes" id="UP001228643">
    <property type="component" value="Unassembled WGS sequence"/>
</dbReference>
<evidence type="ECO:0000313" key="2">
    <source>
        <dbReference type="Proteomes" id="UP001228643"/>
    </source>
</evidence>
<proteinExistence type="predicted"/>
<dbReference type="EMBL" id="JASCRY010000001">
    <property type="protein sequence ID" value="MDI5949032.1"/>
    <property type="molecule type" value="Genomic_DNA"/>
</dbReference>
<dbReference type="Pfam" id="PF13366">
    <property type="entry name" value="PDDEXK_3"/>
    <property type="match status" value="1"/>
</dbReference>
<dbReference type="InterPro" id="IPR026350">
    <property type="entry name" value="GxxExxY"/>
</dbReference>
<dbReference type="RefSeq" id="WP_282714702.1">
    <property type="nucleotide sequence ID" value="NZ_JASCRY010000001.1"/>
</dbReference>
<accession>A0AAW6THE2</accession>
<dbReference type="AlphaFoldDB" id="A0AAW6THE2"/>
<comment type="caution">
    <text evidence="1">The sequence shown here is derived from an EMBL/GenBank/DDBJ whole genome shotgun (WGS) entry which is preliminary data.</text>
</comment>
<evidence type="ECO:0000313" key="1">
    <source>
        <dbReference type="EMBL" id="MDI5949032.1"/>
    </source>
</evidence>
<dbReference type="NCBIfam" id="TIGR04256">
    <property type="entry name" value="GxxExxY"/>
    <property type="match status" value="1"/>
</dbReference>
<name>A0AAW6THE2_9FLAO</name>
<organism evidence="1 2">
    <name type="scientific">Flavobacterium yafengii</name>
    <dbReference type="NCBI Taxonomy" id="3041253"/>
    <lineage>
        <taxon>Bacteria</taxon>
        <taxon>Pseudomonadati</taxon>
        <taxon>Bacteroidota</taxon>
        <taxon>Flavobacteriia</taxon>
        <taxon>Flavobacteriales</taxon>
        <taxon>Flavobacteriaceae</taxon>
        <taxon>Flavobacterium</taxon>
    </lineage>
</organism>
<gene>
    <name evidence="1" type="ORF">QLS97_05170</name>
</gene>
<protein>
    <submittedName>
        <fullName evidence="1">GxxExxY protein</fullName>
    </submittedName>
</protein>
<reference evidence="1 2" key="1">
    <citation type="submission" date="2023-04" db="EMBL/GenBank/DDBJ databases">
        <title>Two novel species of Flavobacterium.</title>
        <authorList>
            <person name="Liu Q."/>
            <person name="Xin Y.-H."/>
        </authorList>
    </citation>
    <scope>NUCLEOTIDE SEQUENCE [LARGE SCALE GENOMIC DNA]</scope>
    <source>
        <strain evidence="1 2">LB2P87</strain>
    </source>
</reference>
<sequence length="123" mass="14396">MDLYKREEYYKIVGLCMEVHNVLGGGLSEIIYKDALEIEFKNNNIPYEREKPYSISYKGHNIAHKYFANFVIYDEIIFEVKAIKEIISDNVTQTLNYMKLADSQVGIIANFNIKTLQHKRIVL</sequence>